<evidence type="ECO:0000313" key="4">
    <source>
        <dbReference type="Proteomes" id="UP001347796"/>
    </source>
</evidence>
<dbReference type="PROSITE" id="PS50090">
    <property type="entry name" value="MYB_LIKE"/>
    <property type="match status" value="1"/>
</dbReference>
<protein>
    <recommendedName>
        <fullName evidence="2">Myb-like domain-containing protein</fullName>
    </recommendedName>
</protein>
<sequence>MIETIKKTCIDSGMDTNGAVLQSTTTRRTDDIPVDVPLDDIATKELPSNNTNSTDRKVPKVWGEAETKLLISLREERQASFDSGKRSHKTLWSNIAKLMDENGYQVTLENCSNKWKSLKRTYTETVDYNSRTGNEPKTCSHYETFNKLYGNNPSVRPAFTMDSLPSTSTEDATDPDVSEEFDDCHQVRNTKQKGKVGGRKGRKSVVSPTVQWLTAYTEEQEKKRQKREESVERRHLEKMQRLDRFLDILDKKN</sequence>
<feature type="domain" description="Myb-like" evidence="2">
    <location>
        <begin position="62"/>
        <end position="119"/>
    </location>
</feature>
<reference evidence="3 4" key="1">
    <citation type="submission" date="2024-01" db="EMBL/GenBank/DDBJ databases">
        <title>The genome of the rayed Mediterranean limpet Patella caerulea (Linnaeus, 1758).</title>
        <authorList>
            <person name="Anh-Thu Weber A."/>
            <person name="Halstead-Nussloch G."/>
        </authorList>
    </citation>
    <scope>NUCLEOTIDE SEQUENCE [LARGE SCALE GENOMIC DNA]</scope>
    <source>
        <strain evidence="3">AATW-2023a</strain>
        <tissue evidence="3">Whole specimen</tissue>
    </source>
</reference>
<proteinExistence type="predicted"/>
<dbReference type="PANTHER" id="PTHR47595">
    <property type="entry name" value="HEAT SHOCK 70 KDA PROTEIN 14"/>
    <property type="match status" value="1"/>
</dbReference>
<feature type="compositionally biased region" description="Basic residues" evidence="1">
    <location>
        <begin position="188"/>
        <end position="203"/>
    </location>
</feature>
<dbReference type="PANTHER" id="PTHR47595:SF1">
    <property type="entry name" value="MYB_SANT-LIKE DNA-BINDING DOMAIN-CONTAINING PROTEIN"/>
    <property type="match status" value="1"/>
</dbReference>
<dbReference type="InterPro" id="IPR044822">
    <property type="entry name" value="Myb_DNA-bind_4"/>
</dbReference>
<feature type="compositionally biased region" description="Basic and acidic residues" evidence="1">
    <location>
        <begin position="219"/>
        <end position="236"/>
    </location>
</feature>
<comment type="caution">
    <text evidence="3">The sequence shown here is derived from an EMBL/GenBank/DDBJ whole genome shotgun (WGS) entry which is preliminary data.</text>
</comment>
<feature type="compositionally biased region" description="Acidic residues" evidence="1">
    <location>
        <begin position="171"/>
        <end position="182"/>
    </location>
</feature>
<accession>A0AAN8PZ22</accession>
<dbReference type="Proteomes" id="UP001347796">
    <property type="component" value="Unassembled WGS sequence"/>
</dbReference>
<organism evidence="3 4">
    <name type="scientific">Patella caerulea</name>
    <name type="common">Rayed Mediterranean limpet</name>
    <dbReference type="NCBI Taxonomy" id="87958"/>
    <lineage>
        <taxon>Eukaryota</taxon>
        <taxon>Metazoa</taxon>
        <taxon>Spiralia</taxon>
        <taxon>Lophotrochozoa</taxon>
        <taxon>Mollusca</taxon>
        <taxon>Gastropoda</taxon>
        <taxon>Patellogastropoda</taxon>
        <taxon>Patelloidea</taxon>
        <taxon>Patellidae</taxon>
        <taxon>Patella</taxon>
    </lineage>
</organism>
<evidence type="ECO:0000259" key="2">
    <source>
        <dbReference type="PROSITE" id="PS50090"/>
    </source>
</evidence>
<feature type="region of interest" description="Disordered" evidence="1">
    <location>
        <begin position="156"/>
        <end position="236"/>
    </location>
</feature>
<keyword evidence="4" id="KW-1185">Reference proteome</keyword>
<dbReference type="AlphaFoldDB" id="A0AAN8PZ22"/>
<gene>
    <name evidence="3" type="ORF">SNE40_005141</name>
</gene>
<dbReference type="Gene3D" id="1.10.10.60">
    <property type="entry name" value="Homeodomain-like"/>
    <property type="match status" value="1"/>
</dbReference>
<dbReference type="Pfam" id="PF13837">
    <property type="entry name" value="Myb_DNA-bind_4"/>
    <property type="match status" value="1"/>
</dbReference>
<dbReference type="InterPro" id="IPR001005">
    <property type="entry name" value="SANT/Myb"/>
</dbReference>
<name>A0AAN8PZ22_PATCE</name>
<evidence type="ECO:0000313" key="3">
    <source>
        <dbReference type="EMBL" id="KAK6189100.1"/>
    </source>
</evidence>
<evidence type="ECO:0000256" key="1">
    <source>
        <dbReference type="SAM" id="MobiDB-lite"/>
    </source>
</evidence>
<dbReference type="EMBL" id="JAZGQO010000003">
    <property type="protein sequence ID" value="KAK6189100.1"/>
    <property type="molecule type" value="Genomic_DNA"/>
</dbReference>